<keyword evidence="2" id="KW-0472">Membrane</keyword>
<dbReference type="GO" id="GO:0005886">
    <property type="term" value="C:plasma membrane"/>
    <property type="evidence" value="ECO:0007669"/>
    <property type="project" value="InterPro"/>
</dbReference>
<dbReference type="Pfam" id="PF10099">
    <property type="entry name" value="RskA_C"/>
    <property type="match status" value="1"/>
</dbReference>
<feature type="compositionally biased region" description="Polar residues" evidence="1">
    <location>
        <begin position="166"/>
        <end position="175"/>
    </location>
</feature>
<feature type="non-terminal residue" evidence="4">
    <location>
        <position position="1"/>
    </location>
</feature>
<evidence type="ECO:0000256" key="2">
    <source>
        <dbReference type="SAM" id="Phobius"/>
    </source>
</evidence>
<evidence type="ECO:0000313" key="4">
    <source>
        <dbReference type="EMBL" id="MBB6695992.1"/>
    </source>
</evidence>
<comment type="caution">
    <text evidence="4">The sequence shown here is derived from an EMBL/GenBank/DDBJ whole genome shotgun (WGS) entry which is preliminary data.</text>
</comment>
<dbReference type="Proteomes" id="UP000553776">
    <property type="component" value="Unassembled WGS sequence"/>
</dbReference>
<feature type="domain" description="Anti-sigma K factor RskA C-terminal" evidence="3">
    <location>
        <begin position="21"/>
        <end position="172"/>
    </location>
</feature>
<evidence type="ECO:0000259" key="3">
    <source>
        <dbReference type="Pfam" id="PF10099"/>
    </source>
</evidence>
<dbReference type="RefSeq" id="WP_185139936.1">
    <property type="nucleotide sequence ID" value="NZ_JACJVR010000158.1"/>
</dbReference>
<feature type="region of interest" description="Disordered" evidence="1">
    <location>
        <begin position="161"/>
        <end position="182"/>
    </location>
</feature>
<gene>
    <name evidence="4" type="ORF">H7B90_31855</name>
</gene>
<reference evidence="4 5" key="1">
    <citation type="submission" date="2020-08" db="EMBL/GenBank/DDBJ databases">
        <title>Cohnella phylogeny.</title>
        <authorList>
            <person name="Dunlap C."/>
        </authorList>
    </citation>
    <scope>NUCLEOTIDE SEQUENCE [LARGE SCALE GENOMIC DNA]</scope>
    <source>
        <strain evidence="4 5">DSM 25239</strain>
    </source>
</reference>
<evidence type="ECO:0000313" key="5">
    <source>
        <dbReference type="Proteomes" id="UP000553776"/>
    </source>
</evidence>
<sequence>ANACAARRAAQAFARRPGAWATAGAAAVLLLFGSLLLTDKVREGTNLPPERYAQLHAPEGAGMMSRPDTVVYSMNGGAGRIRGGDGADAKETVWINVRTHELFVFLEGMLPSKDRDVQAWATYGGRDANLGVLQFHQDQAHLYSDDVRPELWEALVLTIEPKGGSESPTSPQTAELTLIPSK</sequence>
<protein>
    <submittedName>
        <fullName evidence="4">Anti-sigma factor</fullName>
    </submittedName>
</protein>
<feature type="transmembrane region" description="Helical" evidence="2">
    <location>
        <begin position="18"/>
        <end position="37"/>
    </location>
</feature>
<keyword evidence="5" id="KW-1185">Reference proteome</keyword>
<dbReference type="EMBL" id="JACJVR010000158">
    <property type="protein sequence ID" value="MBB6695992.1"/>
    <property type="molecule type" value="Genomic_DNA"/>
</dbReference>
<keyword evidence="2" id="KW-0812">Transmembrane</keyword>
<organism evidence="4 5">
    <name type="scientific">Cohnella xylanilytica</name>
    <dbReference type="NCBI Taxonomy" id="557555"/>
    <lineage>
        <taxon>Bacteria</taxon>
        <taxon>Bacillati</taxon>
        <taxon>Bacillota</taxon>
        <taxon>Bacilli</taxon>
        <taxon>Bacillales</taxon>
        <taxon>Paenibacillaceae</taxon>
        <taxon>Cohnella</taxon>
    </lineage>
</organism>
<keyword evidence="2" id="KW-1133">Transmembrane helix</keyword>
<evidence type="ECO:0000256" key="1">
    <source>
        <dbReference type="SAM" id="MobiDB-lite"/>
    </source>
</evidence>
<proteinExistence type="predicted"/>
<dbReference type="InterPro" id="IPR018764">
    <property type="entry name" value="RskA_C"/>
</dbReference>
<name>A0A841U8F5_9BACL</name>
<accession>A0A841U8F5</accession>
<dbReference type="AlphaFoldDB" id="A0A841U8F5"/>